<dbReference type="PROSITE" id="PS50076">
    <property type="entry name" value="DNAJ_2"/>
    <property type="match status" value="1"/>
</dbReference>
<accession>A0A4U5Q3J2</accession>
<reference evidence="3" key="1">
    <citation type="submission" date="2018-10" db="EMBL/GenBank/DDBJ databases">
        <title>Population genomic analysis revealed the cold adaptation of white poplar.</title>
        <authorList>
            <person name="Liu Y.-J."/>
        </authorList>
    </citation>
    <scope>NUCLEOTIDE SEQUENCE [LARGE SCALE GENOMIC DNA]</scope>
    <source>
        <strain evidence="3">PAL-ZL1</strain>
    </source>
</reference>
<dbReference type="InterPro" id="IPR001623">
    <property type="entry name" value="DnaJ_domain"/>
</dbReference>
<evidence type="ECO:0000259" key="2">
    <source>
        <dbReference type="PROSITE" id="PS50076"/>
    </source>
</evidence>
<proteinExistence type="predicted"/>
<evidence type="ECO:0000256" key="1">
    <source>
        <dbReference type="ARBA" id="ARBA00023186"/>
    </source>
</evidence>
<name>A0A4U5Q3J2_POPAL</name>
<evidence type="ECO:0000313" key="3">
    <source>
        <dbReference type="EMBL" id="TKS04142.1"/>
    </source>
</evidence>
<keyword evidence="3" id="KW-0346">Stress response</keyword>
<gene>
    <name evidence="3" type="ORF">D5086_0000146970</name>
</gene>
<dbReference type="PROSITE" id="PS00636">
    <property type="entry name" value="DNAJ_1"/>
    <property type="match status" value="1"/>
</dbReference>
<dbReference type="EMBL" id="RCHU01000467">
    <property type="protein sequence ID" value="TKS04142.1"/>
    <property type="molecule type" value="Genomic_DNA"/>
</dbReference>
<keyword evidence="1" id="KW-0143">Chaperone</keyword>
<comment type="caution">
    <text evidence="3">The sequence shown here is derived from an EMBL/GenBank/DDBJ whole genome shotgun (WGS) entry which is preliminary data.</text>
</comment>
<protein>
    <submittedName>
        <fullName evidence="3">DNAJ heat shock family protein</fullName>
    </submittedName>
</protein>
<dbReference type="AlphaFoldDB" id="A0A4U5Q3J2"/>
<dbReference type="SUPFAM" id="SSF46565">
    <property type="entry name" value="Chaperone J-domain"/>
    <property type="match status" value="1"/>
</dbReference>
<dbReference type="GO" id="GO:0051082">
    <property type="term" value="F:unfolded protein binding"/>
    <property type="evidence" value="ECO:0007669"/>
    <property type="project" value="InterPro"/>
</dbReference>
<dbReference type="InterPro" id="IPR051339">
    <property type="entry name" value="DnaJ_subfamily_B"/>
</dbReference>
<dbReference type="Gene3D" id="2.60.260.20">
    <property type="entry name" value="Urease metallochaperone UreE, N-terminal domain"/>
    <property type="match status" value="2"/>
</dbReference>
<dbReference type="SUPFAM" id="SSF49493">
    <property type="entry name" value="HSP40/DnaJ peptide-binding domain"/>
    <property type="match status" value="2"/>
</dbReference>
<dbReference type="CDD" id="cd10747">
    <property type="entry name" value="DnaJ_C"/>
    <property type="match status" value="1"/>
</dbReference>
<feature type="domain" description="J" evidence="2">
    <location>
        <begin position="4"/>
        <end position="70"/>
    </location>
</feature>
<sequence length="314" mass="35276">MGFDYYNVLKLNRSATEDDMKKAYKRLAMKWHPDKNPVNKKEAEAKFKLISEAYDVLSDPNKRQIYDLYGEEGLKSFDQAPPPSTNVGASFKFNPRDADDIFSEFFGSGGSGGVGKGYFRNNNHNSYGAEVNRKAAPVESKLLCTLEELYKGTRRKMRISRSVPDDFGKPKTIEEILKIDIKPGWKKGTKITFPEKGNQEPGTIPADLIFVVDEKPHPVFKRDGNDLVVTQKMSLLEALTGKTIELTTLDGRYLTVPVPDIVKPGHEVLISDEGMPVSKEPNKRGNLRIKFDITFPSRLTAEQKSDLKKALSDN</sequence>
<dbReference type="GO" id="GO:0005829">
    <property type="term" value="C:cytosol"/>
    <property type="evidence" value="ECO:0007669"/>
    <property type="project" value="TreeGrafter"/>
</dbReference>
<dbReference type="InterPro" id="IPR036869">
    <property type="entry name" value="J_dom_sf"/>
</dbReference>
<dbReference type="GO" id="GO:0006457">
    <property type="term" value="P:protein folding"/>
    <property type="evidence" value="ECO:0007669"/>
    <property type="project" value="InterPro"/>
</dbReference>
<dbReference type="FunFam" id="2.60.260.20:FF:000002">
    <property type="entry name" value="Dnaj homolog subfamily b member"/>
    <property type="match status" value="1"/>
</dbReference>
<dbReference type="InterPro" id="IPR018253">
    <property type="entry name" value="DnaJ_domain_CS"/>
</dbReference>
<dbReference type="PANTHER" id="PTHR24078">
    <property type="entry name" value="DNAJ HOMOLOG SUBFAMILY C MEMBER"/>
    <property type="match status" value="1"/>
</dbReference>
<dbReference type="InterPro" id="IPR008971">
    <property type="entry name" value="HSP40/DnaJ_pept-bd"/>
</dbReference>
<dbReference type="STRING" id="43335.A0A4U5Q3J2"/>
<dbReference type="SMART" id="SM00271">
    <property type="entry name" value="DnaJ"/>
    <property type="match status" value="1"/>
</dbReference>
<dbReference type="Pfam" id="PF01556">
    <property type="entry name" value="DnaJ_C"/>
    <property type="match status" value="1"/>
</dbReference>
<dbReference type="FunFam" id="2.60.260.20:FF:000030">
    <property type="entry name" value="DNAJ heat shock family protein"/>
    <property type="match status" value="1"/>
</dbReference>
<dbReference type="CDD" id="cd06257">
    <property type="entry name" value="DnaJ"/>
    <property type="match status" value="1"/>
</dbReference>
<organism evidence="3">
    <name type="scientific">Populus alba</name>
    <name type="common">White poplar</name>
    <dbReference type="NCBI Taxonomy" id="43335"/>
    <lineage>
        <taxon>Eukaryota</taxon>
        <taxon>Viridiplantae</taxon>
        <taxon>Streptophyta</taxon>
        <taxon>Embryophyta</taxon>
        <taxon>Tracheophyta</taxon>
        <taxon>Spermatophyta</taxon>
        <taxon>Magnoliopsida</taxon>
        <taxon>eudicotyledons</taxon>
        <taxon>Gunneridae</taxon>
        <taxon>Pentapetalae</taxon>
        <taxon>rosids</taxon>
        <taxon>fabids</taxon>
        <taxon>Malpighiales</taxon>
        <taxon>Salicaceae</taxon>
        <taxon>Saliceae</taxon>
        <taxon>Populus</taxon>
    </lineage>
</organism>
<dbReference type="PRINTS" id="PR00625">
    <property type="entry name" value="JDOMAIN"/>
</dbReference>
<dbReference type="GO" id="GO:0051087">
    <property type="term" value="F:protein-folding chaperone binding"/>
    <property type="evidence" value="ECO:0007669"/>
    <property type="project" value="TreeGrafter"/>
</dbReference>
<dbReference type="Pfam" id="PF00226">
    <property type="entry name" value="DnaJ"/>
    <property type="match status" value="1"/>
</dbReference>
<dbReference type="Gene3D" id="1.10.287.110">
    <property type="entry name" value="DnaJ domain"/>
    <property type="match status" value="1"/>
</dbReference>
<dbReference type="PANTHER" id="PTHR24078:SF175">
    <property type="entry name" value="DNAJ HEAT SHOCK FAMILY PROTEIN"/>
    <property type="match status" value="1"/>
</dbReference>
<dbReference type="InterPro" id="IPR002939">
    <property type="entry name" value="DnaJ_C"/>
</dbReference>